<keyword evidence="2" id="KW-1185">Reference proteome</keyword>
<dbReference type="OrthoDB" id="1931260at2759"/>
<dbReference type="GO" id="GO:0008017">
    <property type="term" value="F:microtubule binding"/>
    <property type="evidence" value="ECO:0007669"/>
    <property type="project" value="InterPro"/>
</dbReference>
<sequence length="500" mass="53946">MVPKANCGLAVFPAGVLPPTGSRAPDAHHLISSQKATQPMNTLESFIPSLQKLNASNKSSDPRLLHALEKIPKMENNATFSGNARVSVEDVQVECCDNKLRTSEVHDQYLVVDDDNKKSGEPPDPQSHCLLIEQASELNHGSLLDDYSMLAESTPAEESQGVHGLEVALNVTPVKDDDPGCNLNCSNVLITQGPGAIQDGGANVHDIVEKPQAKTALFKFLQLKIIKEAIGASGLKNNILAEKAETKVSSDKPLKETQRIKMNGDILFGERRSLGEFHIGDLGSTMDVSPKNQGSAGSELKSCHTVSLFKYAKQDNELEATVDKMTNELCVEDAKVESLDENLFEGSSNSRLSNSAKDSHFLKVVADDGQSGGLPEPRTPILVVDHGFEENHGLYLNDHLLLGKSTSSEELQEEKVPLSMQDSGVDAEGMAEHELVEDTISSESDSVLMTRGYQTLVPFSGEWLAAMEAAGEEILTMKSGVVQNSPTDKSLPESGPWLPV</sequence>
<evidence type="ECO:0000313" key="1">
    <source>
        <dbReference type="EMBL" id="GFZ17944.1"/>
    </source>
</evidence>
<dbReference type="InterPro" id="IPR045882">
    <property type="entry name" value="GPT1/2"/>
</dbReference>
<proteinExistence type="predicted"/>
<accession>A0A7J0H5A3</accession>
<evidence type="ECO:0000313" key="2">
    <source>
        <dbReference type="Proteomes" id="UP000585474"/>
    </source>
</evidence>
<dbReference type="PANTHER" id="PTHR33737">
    <property type="entry name" value="OS05G0121800 PROTEIN"/>
    <property type="match status" value="1"/>
</dbReference>
<protein>
    <submittedName>
        <fullName evidence="1">Uncharacterized protein</fullName>
    </submittedName>
</protein>
<dbReference type="EMBL" id="BJWL01000026">
    <property type="protein sequence ID" value="GFZ17944.1"/>
    <property type="molecule type" value="Genomic_DNA"/>
</dbReference>
<dbReference type="Proteomes" id="UP000585474">
    <property type="component" value="Unassembled WGS sequence"/>
</dbReference>
<dbReference type="AlphaFoldDB" id="A0A7J0H5A3"/>
<organism evidence="1 2">
    <name type="scientific">Actinidia rufa</name>
    <dbReference type="NCBI Taxonomy" id="165716"/>
    <lineage>
        <taxon>Eukaryota</taxon>
        <taxon>Viridiplantae</taxon>
        <taxon>Streptophyta</taxon>
        <taxon>Embryophyta</taxon>
        <taxon>Tracheophyta</taxon>
        <taxon>Spermatophyta</taxon>
        <taxon>Magnoliopsida</taxon>
        <taxon>eudicotyledons</taxon>
        <taxon>Gunneridae</taxon>
        <taxon>Pentapetalae</taxon>
        <taxon>asterids</taxon>
        <taxon>Ericales</taxon>
        <taxon>Actinidiaceae</taxon>
        <taxon>Actinidia</taxon>
    </lineage>
</organism>
<reference evidence="1 2" key="1">
    <citation type="submission" date="2019-07" db="EMBL/GenBank/DDBJ databases">
        <title>De Novo Assembly of kiwifruit Actinidia rufa.</title>
        <authorList>
            <person name="Sugita-Konishi S."/>
            <person name="Sato K."/>
            <person name="Mori E."/>
            <person name="Abe Y."/>
            <person name="Kisaki G."/>
            <person name="Hamano K."/>
            <person name="Suezawa K."/>
            <person name="Otani M."/>
            <person name="Fukuda T."/>
            <person name="Manabe T."/>
            <person name="Gomi K."/>
            <person name="Tabuchi M."/>
            <person name="Akimitsu K."/>
            <person name="Kataoka I."/>
        </authorList>
    </citation>
    <scope>NUCLEOTIDE SEQUENCE [LARGE SCALE GENOMIC DNA]</scope>
    <source>
        <strain evidence="2">cv. Fuchu</strain>
    </source>
</reference>
<name>A0A7J0H5A3_9ERIC</name>
<dbReference type="PANTHER" id="PTHR33737:SF19">
    <property type="entry name" value="BNAA10G12980D PROTEIN"/>
    <property type="match status" value="1"/>
</dbReference>
<comment type="caution">
    <text evidence="1">The sequence shown here is derived from an EMBL/GenBank/DDBJ whole genome shotgun (WGS) entry which is preliminary data.</text>
</comment>
<gene>
    <name evidence="1" type="ORF">Acr_26g0012130</name>
</gene>